<protein>
    <recommendedName>
        <fullName evidence="11">Transcriptional repressor</fullName>
    </recommendedName>
</protein>
<evidence type="ECO:0000256" key="1">
    <source>
        <dbReference type="ARBA" id="ARBA00007957"/>
    </source>
</evidence>
<keyword evidence="3 7" id="KW-0862">Zinc</keyword>
<dbReference type="InterPro" id="IPR002481">
    <property type="entry name" value="FUR"/>
</dbReference>
<reference evidence="9 10" key="1">
    <citation type="journal article" date="2016" name="Nat. Commun.">
        <title>Thousands of microbial genomes shed light on interconnected biogeochemical processes in an aquifer system.</title>
        <authorList>
            <person name="Anantharaman K."/>
            <person name="Brown C.T."/>
            <person name="Hug L.A."/>
            <person name="Sharon I."/>
            <person name="Castelle C.J."/>
            <person name="Probst A.J."/>
            <person name="Thomas B.C."/>
            <person name="Singh A."/>
            <person name="Wilkins M.J."/>
            <person name="Karaoz U."/>
            <person name="Brodie E.L."/>
            <person name="Williams K.H."/>
            <person name="Hubbard S.S."/>
            <person name="Banfield J.F."/>
        </authorList>
    </citation>
    <scope>NUCLEOTIDE SEQUENCE [LARGE SCALE GENOMIC DNA]</scope>
</reference>
<gene>
    <name evidence="9" type="ORF">A2777_06165</name>
</gene>
<keyword evidence="6" id="KW-0804">Transcription</keyword>
<feature type="binding site" evidence="8">
    <location>
        <position position="120"/>
    </location>
    <ligand>
        <name>Fe cation</name>
        <dbReference type="ChEBI" id="CHEBI:24875"/>
    </ligand>
</feature>
<dbReference type="GO" id="GO:0000976">
    <property type="term" value="F:transcription cis-regulatory region binding"/>
    <property type="evidence" value="ECO:0007669"/>
    <property type="project" value="TreeGrafter"/>
</dbReference>
<dbReference type="GO" id="GO:0003700">
    <property type="term" value="F:DNA-binding transcription factor activity"/>
    <property type="evidence" value="ECO:0007669"/>
    <property type="project" value="InterPro"/>
</dbReference>
<proteinExistence type="inferred from homology"/>
<feature type="binding site" evidence="7">
    <location>
        <position position="128"/>
    </location>
    <ligand>
        <name>Zn(2+)</name>
        <dbReference type="ChEBI" id="CHEBI:29105"/>
    </ligand>
</feature>
<dbReference type="AlphaFoldDB" id="A0A1F5Z756"/>
<dbReference type="Proteomes" id="UP000177354">
    <property type="component" value="Unassembled WGS sequence"/>
</dbReference>
<dbReference type="InterPro" id="IPR043135">
    <property type="entry name" value="Fur_C"/>
</dbReference>
<accession>A0A1F5Z756</accession>
<evidence type="ECO:0000256" key="8">
    <source>
        <dbReference type="PIRSR" id="PIRSR602481-2"/>
    </source>
</evidence>
<evidence type="ECO:0008006" key="11">
    <source>
        <dbReference type="Google" id="ProtNLM"/>
    </source>
</evidence>
<organism evidence="9 10">
    <name type="scientific">Candidatus Gottesmanbacteria bacterium RIFCSPHIGHO2_01_FULL_40_15</name>
    <dbReference type="NCBI Taxonomy" id="1798376"/>
    <lineage>
        <taxon>Bacteria</taxon>
        <taxon>Candidatus Gottesmaniibacteriota</taxon>
    </lineage>
</organism>
<dbReference type="GO" id="GO:1900376">
    <property type="term" value="P:regulation of secondary metabolite biosynthetic process"/>
    <property type="evidence" value="ECO:0007669"/>
    <property type="project" value="TreeGrafter"/>
</dbReference>
<dbReference type="InterPro" id="IPR036390">
    <property type="entry name" value="WH_DNA-bd_sf"/>
</dbReference>
<dbReference type="CDD" id="cd07153">
    <property type="entry name" value="Fur_like"/>
    <property type="match status" value="1"/>
</dbReference>
<comment type="cofactor">
    <cofactor evidence="7">
        <name>Zn(2+)</name>
        <dbReference type="ChEBI" id="CHEBI:29105"/>
    </cofactor>
    <text evidence="7">Binds 1 zinc ion per subunit.</text>
</comment>
<keyword evidence="7" id="KW-0479">Metal-binding</keyword>
<feature type="binding site" evidence="8">
    <location>
        <position position="81"/>
    </location>
    <ligand>
        <name>Fe cation</name>
        <dbReference type="ChEBI" id="CHEBI:24875"/>
    </ligand>
</feature>
<dbReference type="Pfam" id="PF01475">
    <property type="entry name" value="FUR"/>
    <property type="match status" value="1"/>
</dbReference>
<comment type="caution">
    <text evidence="9">The sequence shown here is derived from an EMBL/GenBank/DDBJ whole genome shotgun (WGS) entry which is preliminary data.</text>
</comment>
<keyword evidence="5" id="KW-0238">DNA-binding</keyword>
<feature type="binding site" evidence="7">
    <location>
        <position position="131"/>
    </location>
    <ligand>
        <name>Zn(2+)</name>
        <dbReference type="ChEBI" id="CHEBI:29105"/>
    </ligand>
</feature>
<dbReference type="Gene3D" id="3.30.1490.190">
    <property type="match status" value="1"/>
</dbReference>
<evidence type="ECO:0000256" key="3">
    <source>
        <dbReference type="ARBA" id="ARBA00022833"/>
    </source>
</evidence>
<evidence type="ECO:0000256" key="4">
    <source>
        <dbReference type="ARBA" id="ARBA00023015"/>
    </source>
</evidence>
<dbReference type="SUPFAM" id="SSF46785">
    <property type="entry name" value="Winged helix' DNA-binding domain"/>
    <property type="match status" value="1"/>
</dbReference>
<evidence type="ECO:0000256" key="7">
    <source>
        <dbReference type="PIRSR" id="PIRSR602481-1"/>
    </source>
</evidence>
<keyword evidence="4" id="KW-0805">Transcription regulation</keyword>
<evidence type="ECO:0000313" key="9">
    <source>
        <dbReference type="EMBL" id="OGG08278.1"/>
    </source>
</evidence>
<sequence>MVLLKNKQLKKTAVRSDLLAILSEKKAPCDAMELLIKLRKKYGRLNKTTVYRQLQTLTYKKILKTIELGEGKKRYELKTDHHHHLICRKCKNIKDVRLKNDLSREESIITEKYRFRVIEHSLEFFGICRNCS</sequence>
<comment type="similarity">
    <text evidence="1">Belongs to the Fur family.</text>
</comment>
<keyword evidence="2" id="KW-0678">Repressor</keyword>
<dbReference type="InterPro" id="IPR036388">
    <property type="entry name" value="WH-like_DNA-bd_sf"/>
</dbReference>
<keyword evidence="8" id="KW-0408">Iron</keyword>
<evidence type="ECO:0000256" key="2">
    <source>
        <dbReference type="ARBA" id="ARBA00022491"/>
    </source>
</evidence>
<dbReference type="PANTHER" id="PTHR33202:SF7">
    <property type="entry name" value="FERRIC UPTAKE REGULATION PROTEIN"/>
    <property type="match status" value="1"/>
</dbReference>
<dbReference type="Gene3D" id="1.10.10.10">
    <property type="entry name" value="Winged helix-like DNA-binding domain superfamily/Winged helix DNA-binding domain"/>
    <property type="match status" value="1"/>
</dbReference>
<evidence type="ECO:0000256" key="6">
    <source>
        <dbReference type="ARBA" id="ARBA00023163"/>
    </source>
</evidence>
<dbReference type="GO" id="GO:0008270">
    <property type="term" value="F:zinc ion binding"/>
    <property type="evidence" value="ECO:0007669"/>
    <property type="project" value="TreeGrafter"/>
</dbReference>
<dbReference type="GO" id="GO:0045892">
    <property type="term" value="P:negative regulation of DNA-templated transcription"/>
    <property type="evidence" value="ECO:0007669"/>
    <property type="project" value="TreeGrafter"/>
</dbReference>
<dbReference type="EMBL" id="MFJF01000004">
    <property type="protein sequence ID" value="OGG08278.1"/>
    <property type="molecule type" value="Genomic_DNA"/>
</dbReference>
<comment type="cofactor">
    <cofactor evidence="8">
        <name>Mn(2+)</name>
        <dbReference type="ChEBI" id="CHEBI:29035"/>
    </cofactor>
    <cofactor evidence="8">
        <name>Fe(2+)</name>
        <dbReference type="ChEBI" id="CHEBI:29033"/>
    </cofactor>
    <text evidence="8">Binds 1 Mn(2+) or Fe(2+) ion per subunit.</text>
</comment>
<feature type="binding site" evidence="7">
    <location>
        <position position="90"/>
    </location>
    <ligand>
        <name>Zn(2+)</name>
        <dbReference type="ChEBI" id="CHEBI:29105"/>
    </ligand>
</feature>
<name>A0A1F5Z756_9BACT</name>
<dbReference type="PANTHER" id="PTHR33202">
    <property type="entry name" value="ZINC UPTAKE REGULATION PROTEIN"/>
    <property type="match status" value="1"/>
</dbReference>
<evidence type="ECO:0000313" key="10">
    <source>
        <dbReference type="Proteomes" id="UP000177354"/>
    </source>
</evidence>
<evidence type="ECO:0000256" key="5">
    <source>
        <dbReference type="ARBA" id="ARBA00023125"/>
    </source>
</evidence>
<feature type="binding site" evidence="7">
    <location>
        <position position="87"/>
    </location>
    <ligand>
        <name>Zn(2+)</name>
        <dbReference type="ChEBI" id="CHEBI:29105"/>
    </ligand>
</feature>